<reference evidence="3 4" key="1">
    <citation type="submission" date="2017-03" db="EMBL/GenBank/DDBJ databases">
        <title>An alternative strategy for trypanosome survival in the mammalian bloodstream revealed through genome and transcriptome analysis of the ubiquitous bovine parasite Trypanosoma (Megatrypanum) theileri.</title>
        <authorList>
            <person name="Kelly S."/>
            <person name="Ivens A."/>
            <person name="Mott A."/>
            <person name="O'Neill E."/>
            <person name="Emms D."/>
            <person name="Macleod O."/>
            <person name="Voorheis P."/>
            <person name="Matthews J."/>
            <person name="Matthews K."/>
            <person name="Carrington M."/>
        </authorList>
    </citation>
    <scope>NUCLEOTIDE SEQUENCE [LARGE SCALE GENOMIC DNA]</scope>
    <source>
        <strain evidence="3">Edinburgh</strain>
    </source>
</reference>
<name>A0A1X0P6E2_9TRYP</name>
<dbReference type="GO" id="GO:0006511">
    <property type="term" value="P:ubiquitin-dependent protein catabolic process"/>
    <property type="evidence" value="ECO:0007669"/>
    <property type="project" value="TreeGrafter"/>
</dbReference>
<keyword evidence="4" id="KW-1185">Reference proteome</keyword>
<dbReference type="Proteomes" id="UP000192257">
    <property type="component" value="Unassembled WGS sequence"/>
</dbReference>
<dbReference type="EMBL" id="NBCO01000003">
    <property type="protein sequence ID" value="ORC92428.1"/>
    <property type="molecule type" value="Genomic_DNA"/>
</dbReference>
<dbReference type="Pfam" id="PF22037">
    <property type="entry name" value="PSD13_N"/>
    <property type="match status" value="1"/>
</dbReference>
<evidence type="ECO:0000313" key="3">
    <source>
        <dbReference type="EMBL" id="ORC92428.1"/>
    </source>
</evidence>
<dbReference type="PANTHER" id="PTHR10539">
    <property type="entry name" value="26S PROTEASOME NON-ATPASE REGULATORY SUBUNIT 13"/>
    <property type="match status" value="1"/>
</dbReference>
<comment type="caution">
    <text evidence="3">The sequence shown here is derived from an EMBL/GenBank/DDBJ whole genome shotgun (WGS) entry which is preliminary data.</text>
</comment>
<dbReference type="GO" id="GO:0008541">
    <property type="term" value="C:proteasome regulatory particle, lid subcomplex"/>
    <property type="evidence" value="ECO:0007669"/>
    <property type="project" value="TreeGrafter"/>
</dbReference>
<accession>A0A1X0P6E2</accession>
<feature type="domain" description="PCI" evidence="2">
    <location>
        <begin position="291"/>
        <end position="384"/>
    </location>
</feature>
<dbReference type="SMART" id="SM00088">
    <property type="entry name" value="PINT"/>
    <property type="match status" value="1"/>
</dbReference>
<protein>
    <submittedName>
        <fullName evidence="3">Proteasome regulatory non-ATPase subunit</fullName>
    </submittedName>
</protein>
<proteinExistence type="predicted"/>
<dbReference type="OrthoDB" id="1093at2759"/>
<dbReference type="InterPro" id="IPR054179">
    <property type="entry name" value="PSD13_N"/>
</dbReference>
<dbReference type="AlphaFoldDB" id="A0A1X0P6E2"/>
<dbReference type="InterPro" id="IPR000717">
    <property type="entry name" value="PCI_dom"/>
</dbReference>
<evidence type="ECO:0000313" key="4">
    <source>
        <dbReference type="Proteomes" id="UP000192257"/>
    </source>
</evidence>
<dbReference type="PANTHER" id="PTHR10539:SF0">
    <property type="entry name" value="26S PROTEASOME NON-ATPASE REGULATORY SUBUNIT 13"/>
    <property type="match status" value="1"/>
</dbReference>
<evidence type="ECO:0000259" key="2">
    <source>
        <dbReference type="SMART" id="SM00088"/>
    </source>
</evidence>
<dbReference type="GO" id="GO:0005198">
    <property type="term" value="F:structural molecule activity"/>
    <property type="evidence" value="ECO:0007669"/>
    <property type="project" value="TreeGrafter"/>
</dbReference>
<dbReference type="STRING" id="67003.A0A1X0P6E2"/>
<dbReference type="GO" id="GO:0005634">
    <property type="term" value="C:nucleus"/>
    <property type="evidence" value="ECO:0007669"/>
    <property type="project" value="TreeGrafter"/>
</dbReference>
<dbReference type="GeneID" id="39981728"/>
<dbReference type="RefSeq" id="XP_028886494.1">
    <property type="nucleotide sequence ID" value="XM_029021948.1"/>
</dbReference>
<gene>
    <name evidence="3" type="ORF">TM35_000031810</name>
</gene>
<evidence type="ECO:0000256" key="1">
    <source>
        <dbReference type="ARBA" id="ARBA00022942"/>
    </source>
</evidence>
<dbReference type="VEuPathDB" id="TriTrypDB:TM35_000031810"/>
<sequence length="404" mass="45500">MEERARAYLDTLIASLQSTGHTETAQVLTRAKDELGRSLWCEMTDDLMLAIRDPLVLESAYELHENVLRTTRVDMSPMAYVKLLHCICFSPNSTFEKASELIDGAIATLTSISAEQGGNAACCIQALLLLDRNNAEKESASGRFAARARRILDTVEAFIHSKQMHEVEPVLAALHCQARGKDYETRRQYTMFYKNAFETVSSAERAEMPIIESDMLTLAFKTAIAALLSEETYNFGKFLNDRHFTDRLSSSPTHAWILEWLKLCNDGKVEEFEKYAASHGAQIEAYPDLCSALPSILHKVRLMALLHLVFYTPFNERTFTFDVIGRRCAVEAERVEPLLLAALAQGIVMGRIDGLTREVHITWVEPRVLSLQEVKGLAVHVSRWKEKVLGLLQSVTETTQETQK</sequence>
<dbReference type="GO" id="GO:0005829">
    <property type="term" value="C:cytosol"/>
    <property type="evidence" value="ECO:0007669"/>
    <property type="project" value="TreeGrafter"/>
</dbReference>
<dbReference type="InterPro" id="IPR035298">
    <property type="entry name" value="PSMD13"/>
</dbReference>
<keyword evidence="1 3" id="KW-0647">Proteasome</keyword>
<organism evidence="3 4">
    <name type="scientific">Trypanosoma theileri</name>
    <dbReference type="NCBI Taxonomy" id="67003"/>
    <lineage>
        <taxon>Eukaryota</taxon>
        <taxon>Discoba</taxon>
        <taxon>Euglenozoa</taxon>
        <taxon>Kinetoplastea</taxon>
        <taxon>Metakinetoplastina</taxon>
        <taxon>Trypanosomatida</taxon>
        <taxon>Trypanosomatidae</taxon>
        <taxon>Trypanosoma</taxon>
    </lineage>
</organism>